<dbReference type="AlphaFoldDB" id="A0A1Q6A6P3"/>
<proteinExistence type="predicted"/>
<dbReference type="SUPFAM" id="SSF55785">
    <property type="entry name" value="PYP-like sensor domain (PAS domain)"/>
    <property type="match status" value="1"/>
</dbReference>
<evidence type="ECO:0000313" key="2">
    <source>
        <dbReference type="EMBL" id="OKS89687.1"/>
    </source>
</evidence>
<dbReference type="Proteomes" id="UP000186720">
    <property type="component" value="Unassembled WGS sequence"/>
</dbReference>
<sequence>MILKAEMPDFPVVAQNDHYRFLSNQKVQSSLGKRAFELFVPNPQDERSLHAYTVLLTAFQTCIEKKTIIKLPPIFQVNTPEGEIWLQTDVIPVFGSNSSVEFLMCQTYDISKQIFLKAAALDGVKREQSLSDDLAATNEELSASNEELMASVEELRQSQESLFESNRELENRVEERTKAFTDSEARFRIIVEQSPVPMLVTMGEAMIFNIINQPMLDLIGKDESVIGMPWHEAMPELEGQDIISQLLDTYDSGNAG</sequence>
<reference evidence="2 3" key="1">
    <citation type="submission" date="2016-11" db="EMBL/GenBank/DDBJ databases">
        <title>Whole Genome Sequencing of Mucilaginibacter polytrichastri RG4-7(T) isolated from the moss sample.</title>
        <authorList>
            <person name="Li Y."/>
        </authorList>
    </citation>
    <scope>NUCLEOTIDE SEQUENCE [LARGE SCALE GENOMIC DNA]</scope>
    <source>
        <strain evidence="2 3">RG4-7</strain>
    </source>
</reference>
<keyword evidence="1" id="KW-0175">Coiled coil</keyword>
<protein>
    <recommendedName>
        <fullName evidence="4">PAS domain-containing protein</fullName>
    </recommendedName>
</protein>
<dbReference type="STRING" id="1302689.RG47T_5172"/>
<dbReference type="InterPro" id="IPR035965">
    <property type="entry name" value="PAS-like_dom_sf"/>
</dbReference>
<feature type="coiled-coil region" evidence="1">
    <location>
        <begin position="127"/>
        <end position="172"/>
    </location>
</feature>
<evidence type="ECO:0008006" key="4">
    <source>
        <dbReference type="Google" id="ProtNLM"/>
    </source>
</evidence>
<gene>
    <name evidence="2" type="ORF">RG47T_5172</name>
</gene>
<comment type="caution">
    <text evidence="2">The sequence shown here is derived from an EMBL/GenBank/DDBJ whole genome shotgun (WGS) entry which is preliminary data.</text>
</comment>
<organism evidence="2 3">
    <name type="scientific">Mucilaginibacter polytrichastri</name>
    <dbReference type="NCBI Taxonomy" id="1302689"/>
    <lineage>
        <taxon>Bacteria</taxon>
        <taxon>Pseudomonadati</taxon>
        <taxon>Bacteroidota</taxon>
        <taxon>Sphingobacteriia</taxon>
        <taxon>Sphingobacteriales</taxon>
        <taxon>Sphingobacteriaceae</taxon>
        <taxon>Mucilaginibacter</taxon>
    </lineage>
</organism>
<evidence type="ECO:0000313" key="3">
    <source>
        <dbReference type="Proteomes" id="UP000186720"/>
    </source>
</evidence>
<name>A0A1Q6A6P3_9SPHI</name>
<accession>A0A1Q6A6P3</accession>
<dbReference type="EMBL" id="MPPL01000001">
    <property type="protein sequence ID" value="OKS89687.1"/>
    <property type="molecule type" value="Genomic_DNA"/>
</dbReference>
<evidence type="ECO:0000256" key="1">
    <source>
        <dbReference type="SAM" id="Coils"/>
    </source>
</evidence>
<keyword evidence="3" id="KW-1185">Reference proteome</keyword>
<dbReference type="Gene3D" id="3.30.450.20">
    <property type="entry name" value="PAS domain"/>
    <property type="match status" value="2"/>
</dbReference>